<name>A0A7X6HH42_9MICC</name>
<organism evidence="1 2">
    <name type="scientific">Arthrobacter mobilis</name>
    <dbReference type="NCBI Taxonomy" id="2724944"/>
    <lineage>
        <taxon>Bacteria</taxon>
        <taxon>Bacillati</taxon>
        <taxon>Actinomycetota</taxon>
        <taxon>Actinomycetes</taxon>
        <taxon>Micrococcales</taxon>
        <taxon>Micrococcaceae</taxon>
        <taxon>Arthrobacter</taxon>
    </lineage>
</organism>
<proteinExistence type="predicted"/>
<keyword evidence="2" id="KW-1185">Reference proteome</keyword>
<comment type="caution">
    <text evidence="1">The sequence shown here is derived from an EMBL/GenBank/DDBJ whole genome shotgun (WGS) entry which is preliminary data.</text>
</comment>
<evidence type="ECO:0000313" key="2">
    <source>
        <dbReference type="Proteomes" id="UP000544090"/>
    </source>
</evidence>
<dbReference type="EMBL" id="JAAZSQ010000017">
    <property type="protein sequence ID" value="NKX55926.1"/>
    <property type="molecule type" value="Genomic_DNA"/>
</dbReference>
<reference evidence="1 2" key="1">
    <citation type="submission" date="2020-04" db="EMBL/GenBank/DDBJ databases">
        <title>Arthrobacter sp. nov.</title>
        <authorList>
            <person name="Liu S."/>
        </authorList>
    </citation>
    <scope>NUCLEOTIDE SEQUENCE [LARGE SCALE GENOMIC DNA]</scope>
    <source>
        <strain evidence="1 2">E918</strain>
    </source>
</reference>
<dbReference type="Proteomes" id="UP000544090">
    <property type="component" value="Unassembled WGS sequence"/>
</dbReference>
<protein>
    <submittedName>
        <fullName evidence="1">Uncharacterized protein</fullName>
    </submittedName>
</protein>
<gene>
    <name evidence="1" type="ORF">HGG74_15535</name>
</gene>
<accession>A0A7X6HH42</accession>
<evidence type="ECO:0000313" key="1">
    <source>
        <dbReference type="EMBL" id="NKX55926.1"/>
    </source>
</evidence>
<dbReference type="RefSeq" id="WP_168487801.1">
    <property type="nucleotide sequence ID" value="NZ_JAAZSQ010000017.1"/>
</dbReference>
<sequence length="126" mass="14189">MAFWNRKRSRGPVIKVRELYPKSDNQIYLAMSVETNKHDEHLRETIGTEAPQVVVDWAVSALCKRGYRREQIKGQRCEGFTASRIGGINTPLRYRVLAVFTVDLYSDAEMEYRDGGGPPALSGGAL</sequence>
<dbReference type="AlphaFoldDB" id="A0A7X6HH42"/>